<comment type="pathway">
    <text evidence="2 7 8">Cell wall biogenesis; peptidoglycan biosynthesis.</text>
</comment>
<dbReference type="GO" id="GO:0008360">
    <property type="term" value="P:regulation of cell shape"/>
    <property type="evidence" value="ECO:0007669"/>
    <property type="project" value="UniProtKB-KW"/>
</dbReference>
<dbReference type="InterPro" id="IPR036565">
    <property type="entry name" value="Mur-like_cat_sf"/>
</dbReference>
<dbReference type="GO" id="GO:0005737">
    <property type="term" value="C:cytoplasm"/>
    <property type="evidence" value="ECO:0007669"/>
    <property type="project" value="UniProtKB-SubCell"/>
</dbReference>
<keyword evidence="4 7" id="KW-0436">Ligase</keyword>
<dbReference type="SUPFAM" id="SSF51984">
    <property type="entry name" value="MurCD N-terminal domain"/>
    <property type="match status" value="1"/>
</dbReference>
<evidence type="ECO:0000256" key="5">
    <source>
        <dbReference type="ARBA" id="ARBA00022741"/>
    </source>
</evidence>
<keyword evidence="6 7" id="KW-0067">ATP-binding</keyword>
<dbReference type="InterPro" id="IPR013221">
    <property type="entry name" value="Mur_ligase_cen"/>
</dbReference>
<proteinExistence type="inferred from homology"/>
<dbReference type="OrthoDB" id="9809796at2"/>
<dbReference type="GO" id="GO:0051301">
    <property type="term" value="P:cell division"/>
    <property type="evidence" value="ECO:0007669"/>
    <property type="project" value="UniProtKB-KW"/>
</dbReference>
<keyword evidence="7 8" id="KW-0573">Peptidoglycan synthesis</keyword>
<dbReference type="GO" id="GO:0009252">
    <property type="term" value="P:peptidoglycan biosynthetic process"/>
    <property type="evidence" value="ECO:0007669"/>
    <property type="project" value="UniProtKB-UniRule"/>
</dbReference>
<dbReference type="HOGENOM" id="CLU_032540_1_0_4"/>
<dbReference type="Proteomes" id="UP000001235">
    <property type="component" value="Chromosome"/>
</dbReference>
<dbReference type="Pfam" id="PF02875">
    <property type="entry name" value="Mur_ligase_C"/>
    <property type="match status" value="1"/>
</dbReference>
<keyword evidence="12" id="KW-1185">Reference proteome</keyword>
<dbReference type="EMBL" id="CP002159">
    <property type="protein sequence ID" value="ADL54376.1"/>
    <property type="molecule type" value="Genomic_DNA"/>
</dbReference>
<comment type="function">
    <text evidence="7 8">Cell wall formation. Catalyzes the addition of glutamate to the nucleotide precursor UDP-N-acetylmuramoyl-L-alanine (UMA).</text>
</comment>
<dbReference type="HAMAP" id="MF_00639">
    <property type="entry name" value="MurD"/>
    <property type="match status" value="1"/>
</dbReference>
<dbReference type="AlphaFoldDB" id="D9SJM7"/>
<dbReference type="PANTHER" id="PTHR43692:SF1">
    <property type="entry name" value="UDP-N-ACETYLMURAMOYLALANINE--D-GLUTAMATE LIGASE"/>
    <property type="match status" value="1"/>
</dbReference>
<dbReference type="Gene3D" id="3.90.190.20">
    <property type="entry name" value="Mur ligase, C-terminal domain"/>
    <property type="match status" value="1"/>
</dbReference>
<evidence type="ECO:0000256" key="7">
    <source>
        <dbReference type="HAMAP-Rule" id="MF_00639"/>
    </source>
</evidence>
<dbReference type="RefSeq" id="WP_013292319.1">
    <property type="nucleotide sequence ID" value="NC_014394.1"/>
</dbReference>
<keyword evidence="7 8" id="KW-0961">Cell wall biogenesis/degradation</keyword>
<dbReference type="GO" id="GO:0071555">
    <property type="term" value="P:cell wall organization"/>
    <property type="evidence" value="ECO:0007669"/>
    <property type="project" value="UniProtKB-KW"/>
</dbReference>
<sequence length="463" mass="48879">MKTLSDKSVLILGLGETGLSMVRWLSAQGARLRVADSRTTPPGLDQVAQFVPADQLFFGAFTDTLFDGIELIAISPGVPLADPYIARAAARGIPVVGDIELFAQQLRASHAPLPGKVLAITGSNGKTTVTSLVEHLCRAAGLDAVAAGNISPAVLDVVLQRGDKQPEVWVLELSSFQLETTRSLTADAATVLNVSEDHLDRYLGMDEYAAAKQQILGGCRLQVLNRDDARSIAMKHTTSDCVSFGLNKPASESDFGIEREGDDIWLVQGCSRLIKASEMQLAGLHNVANALAALALCRAIDLPMPVLLAALRSFKGLPHRVEKVAVLHGVTFYDDSKGTNVGATVAALAGLGCPAVLIAGGVGKEQDFSPLKSAVTHHARAVVLIGRDAPLIAAALAGGDVPLIHAADMQDAVQLAAKIAQYGDAVLLSPACASFDMYRNYGHRAQVFIAEVNHLNEEGAWPH</sequence>
<comment type="catalytic activity">
    <reaction evidence="7 8">
        <text>UDP-N-acetyl-alpha-D-muramoyl-L-alanine + D-glutamate + ATP = UDP-N-acetyl-alpha-D-muramoyl-L-alanyl-D-glutamate + ADP + phosphate + H(+)</text>
        <dbReference type="Rhea" id="RHEA:16429"/>
        <dbReference type="ChEBI" id="CHEBI:15378"/>
        <dbReference type="ChEBI" id="CHEBI:29986"/>
        <dbReference type="ChEBI" id="CHEBI:30616"/>
        <dbReference type="ChEBI" id="CHEBI:43474"/>
        <dbReference type="ChEBI" id="CHEBI:83898"/>
        <dbReference type="ChEBI" id="CHEBI:83900"/>
        <dbReference type="ChEBI" id="CHEBI:456216"/>
        <dbReference type="EC" id="6.3.2.9"/>
    </reaction>
</comment>
<dbReference type="UniPathway" id="UPA00219"/>
<dbReference type="STRING" id="395494.Galf_0332"/>
<evidence type="ECO:0000256" key="8">
    <source>
        <dbReference type="RuleBase" id="RU003664"/>
    </source>
</evidence>
<keyword evidence="3 7" id="KW-0963">Cytoplasm</keyword>
<dbReference type="SUPFAM" id="SSF53244">
    <property type="entry name" value="MurD-like peptide ligases, peptide-binding domain"/>
    <property type="match status" value="1"/>
</dbReference>
<protein>
    <recommendedName>
        <fullName evidence="7 8">UDP-N-acetylmuramoylalanine--D-glutamate ligase</fullName>
        <ecNumber evidence="7 8">6.3.2.9</ecNumber>
    </recommendedName>
    <alternativeName>
        <fullName evidence="7">D-glutamic acid-adding enzyme</fullName>
    </alternativeName>
    <alternativeName>
        <fullName evidence="7">UDP-N-acetylmuramoyl-L-alanyl-D-glutamate synthetase</fullName>
    </alternativeName>
</protein>
<dbReference type="InterPro" id="IPR036615">
    <property type="entry name" value="Mur_ligase_C_dom_sf"/>
</dbReference>
<dbReference type="PANTHER" id="PTHR43692">
    <property type="entry name" value="UDP-N-ACETYLMURAMOYLALANINE--D-GLUTAMATE LIGASE"/>
    <property type="match status" value="1"/>
</dbReference>
<evidence type="ECO:0000256" key="1">
    <source>
        <dbReference type="ARBA" id="ARBA00004496"/>
    </source>
</evidence>
<reference evidence="11 12" key="1">
    <citation type="submission" date="2010-08" db="EMBL/GenBank/DDBJ databases">
        <title>Complete sequence of Gallionella capsiferriformans ES-2.</title>
        <authorList>
            <consortium name="US DOE Joint Genome Institute"/>
            <person name="Lucas S."/>
            <person name="Copeland A."/>
            <person name="Lapidus A."/>
            <person name="Cheng J.-F."/>
            <person name="Bruce D."/>
            <person name="Goodwin L."/>
            <person name="Pitluck S."/>
            <person name="Chertkov O."/>
            <person name="Davenport K.W."/>
            <person name="Detter J.C."/>
            <person name="Han C."/>
            <person name="Tapia R."/>
            <person name="Land M."/>
            <person name="Hauser L."/>
            <person name="Chang Y.-J."/>
            <person name="Jeffries C."/>
            <person name="Kyrpides N."/>
            <person name="Ivanova N."/>
            <person name="Mikhailova N."/>
            <person name="Shelobolina E.S."/>
            <person name="Picardal F."/>
            <person name="Roden E."/>
            <person name="Emerson D."/>
            <person name="Woyke T."/>
        </authorList>
    </citation>
    <scope>NUCLEOTIDE SEQUENCE [LARGE SCALE GENOMIC DNA]</scope>
    <source>
        <strain evidence="11 12">ES-2</strain>
    </source>
</reference>
<keyword evidence="5 7" id="KW-0547">Nucleotide-binding</keyword>
<dbReference type="GO" id="GO:0008764">
    <property type="term" value="F:UDP-N-acetylmuramoylalanine-D-glutamate ligase activity"/>
    <property type="evidence" value="ECO:0007669"/>
    <property type="project" value="UniProtKB-UniRule"/>
</dbReference>
<dbReference type="Pfam" id="PF08245">
    <property type="entry name" value="Mur_ligase_M"/>
    <property type="match status" value="1"/>
</dbReference>
<dbReference type="KEGG" id="gca:Galf_0332"/>
<dbReference type="Gene3D" id="3.40.1190.10">
    <property type="entry name" value="Mur-like, catalytic domain"/>
    <property type="match status" value="1"/>
</dbReference>
<evidence type="ECO:0000256" key="4">
    <source>
        <dbReference type="ARBA" id="ARBA00022598"/>
    </source>
</evidence>
<dbReference type="NCBIfam" id="TIGR01087">
    <property type="entry name" value="murD"/>
    <property type="match status" value="1"/>
</dbReference>
<keyword evidence="7 8" id="KW-0133">Cell shape</keyword>
<dbReference type="EC" id="6.3.2.9" evidence="7 8"/>
<feature type="binding site" evidence="7">
    <location>
        <begin position="122"/>
        <end position="128"/>
    </location>
    <ligand>
        <name>ATP</name>
        <dbReference type="ChEBI" id="CHEBI:30616"/>
    </ligand>
</feature>
<dbReference type="InterPro" id="IPR005762">
    <property type="entry name" value="MurD"/>
</dbReference>
<dbReference type="eggNOG" id="COG0771">
    <property type="taxonomic scope" value="Bacteria"/>
</dbReference>
<gene>
    <name evidence="7" type="primary">murD</name>
    <name evidence="11" type="ordered locus">Galf_0332</name>
</gene>
<evidence type="ECO:0000256" key="2">
    <source>
        <dbReference type="ARBA" id="ARBA00004752"/>
    </source>
</evidence>
<dbReference type="Gene3D" id="3.40.50.720">
    <property type="entry name" value="NAD(P)-binding Rossmann-like Domain"/>
    <property type="match status" value="1"/>
</dbReference>
<evidence type="ECO:0000256" key="6">
    <source>
        <dbReference type="ARBA" id="ARBA00022840"/>
    </source>
</evidence>
<keyword evidence="7 8" id="KW-0131">Cell cycle</keyword>
<evidence type="ECO:0000313" key="11">
    <source>
        <dbReference type="EMBL" id="ADL54376.1"/>
    </source>
</evidence>
<name>D9SJM7_GALCS</name>
<accession>D9SJM7</accession>
<comment type="subcellular location">
    <subcellularLocation>
        <location evidence="1 7 8">Cytoplasm</location>
    </subcellularLocation>
</comment>
<evidence type="ECO:0000313" key="12">
    <source>
        <dbReference type="Proteomes" id="UP000001235"/>
    </source>
</evidence>
<evidence type="ECO:0000256" key="3">
    <source>
        <dbReference type="ARBA" id="ARBA00022490"/>
    </source>
</evidence>
<keyword evidence="7 8" id="KW-0132">Cell division</keyword>
<dbReference type="GO" id="GO:0005524">
    <property type="term" value="F:ATP binding"/>
    <property type="evidence" value="ECO:0007669"/>
    <property type="project" value="UniProtKB-UniRule"/>
</dbReference>
<dbReference type="Pfam" id="PF21799">
    <property type="entry name" value="MurD-like_N"/>
    <property type="match status" value="1"/>
</dbReference>
<feature type="domain" description="Mur ligase central" evidence="10">
    <location>
        <begin position="120"/>
        <end position="296"/>
    </location>
</feature>
<organism evidence="11 12">
    <name type="scientific">Gallionella capsiferriformans (strain ES-2)</name>
    <name type="common">Gallionella ferruginea capsiferriformans (strain ES-2)</name>
    <dbReference type="NCBI Taxonomy" id="395494"/>
    <lineage>
        <taxon>Bacteria</taxon>
        <taxon>Pseudomonadati</taxon>
        <taxon>Pseudomonadota</taxon>
        <taxon>Betaproteobacteria</taxon>
        <taxon>Nitrosomonadales</taxon>
        <taxon>Gallionellaceae</taxon>
        <taxon>Gallionella</taxon>
    </lineage>
</organism>
<comment type="similarity">
    <text evidence="7">Belongs to the MurCDEF family.</text>
</comment>
<evidence type="ECO:0000259" key="10">
    <source>
        <dbReference type="Pfam" id="PF08245"/>
    </source>
</evidence>
<dbReference type="SUPFAM" id="SSF53623">
    <property type="entry name" value="MurD-like peptide ligases, catalytic domain"/>
    <property type="match status" value="1"/>
</dbReference>
<dbReference type="InterPro" id="IPR004101">
    <property type="entry name" value="Mur_ligase_C"/>
</dbReference>
<evidence type="ECO:0000259" key="9">
    <source>
        <dbReference type="Pfam" id="PF02875"/>
    </source>
</evidence>
<feature type="domain" description="Mur ligase C-terminal" evidence="9">
    <location>
        <begin position="319"/>
        <end position="432"/>
    </location>
</feature>